<dbReference type="NCBIfam" id="TIGR02329">
    <property type="entry name" value="propionate_PrpR"/>
    <property type="match status" value="1"/>
</dbReference>
<dbReference type="InterPro" id="IPR009057">
    <property type="entry name" value="Homeodomain-like_sf"/>
</dbReference>
<dbReference type="InterPro" id="IPR002197">
    <property type="entry name" value="HTH_Fis"/>
</dbReference>
<dbReference type="PANTHER" id="PTHR32071:SF81">
    <property type="entry name" value="PROPIONATE CATABOLISM OPERON REGULATORY PROTEIN"/>
    <property type="match status" value="1"/>
</dbReference>
<dbReference type="Pfam" id="PF25601">
    <property type="entry name" value="AAA_lid_14"/>
    <property type="match status" value="1"/>
</dbReference>
<organism evidence="8 9">
    <name type="scientific">Yanghanlia caeni</name>
    <dbReference type="NCBI Taxonomy" id="3064283"/>
    <lineage>
        <taxon>Bacteria</taxon>
        <taxon>Pseudomonadati</taxon>
        <taxon>Pseudomonadota</taxon>
        <taxon>Betaproteobacteria</taxon>
        <taxon>Burkholderiales</taxon>
        <taxon>Alcaligenaceae</taxon>
        <taxon>Yanghanlia</taxon>
    </lineage>
</organism>
<evidence type="ECO:0000259" key="6">
    <source>
        <dbReference type="PROSITE" id="PS50045"/>
    </source>
</evidence>
<dbReference type="PROSITE" id="PS50112">
    <property type="entry name" value="PAS"/>
    <property type="match status" value="1"/>
</dbReference>
<dbReference type="PRINTS" id="PR01590">
    <property type="entry name" value="HTHFIS"/>
</dbReference>
<dbReference type="Gene3D" id="3.30.450.20">
    <property type="entry name" value="PAS domain"/>
    <property type="match status" value="1"/>
</dbReference>
<dbReference type="InterPro" id="IPR003593">
    <property type="entry name" value="AAA+_ATPase"/>
</dbReference>
<dbReference type="InterPro" id="IPR027417">
    <property type="entry name" value="P-loop_NTPase"/>
</dbReference>
<dbReference type="PROSITE" id="PS50045">
    <property type="entry name" value="SIGMA54_INTERACT_4"/>
    <property type="match status" value="1"/>
</dbReference>
<dbReference type="Pfam" id="PF06506">
    <property type="entry name" value="PrpR_N"/>
    <property type="match status" value="1"/>
</dbReference>
<dbReference type="InterPro" id="IPR013767">
    <property type="entry name" value="PAS_fold"/>
</dbReference>
<dbReference type="Pfam" id="PF00158">
    <property type="entry name" value="Sigma54_activat"/>
    <property type="match status" value="1"/>
</dbReference>
<dbReference type="SUPFAM" id="SSF55785">
    <property type="entry name" value="PYP-like sensor domain (PAS domain)"/>
    <property type="match status" value="1"/>
</dbReference>
<evidence type="ECO:0000256" key="1">
    <source>
        <dbReference type="ARBA" id="ARBA00022741"/>
    </source>
</evidence>
<dbReference type="SMART" id="SM00382">
    <property type="entry name" value="AAA"/>
    <property type="match status" value="1"/>
</dbReference>
<dbReference type="InterPro" id="IPR025944">
    <property type="entry name" value="Sigma_54_int_dom_CS"/>
</dbReference>
<dbReference type="Proteomes" id="UP001232156">
    <property type="component" value="Unassembled WGS sequence"/>
</dbReference>
<dbReference type="CDD" id="cd00009">
    <property type="entry name" value="AAA"/>
    <property type="match status" value="1"/>
</dbReference>
<dbReference type="Pfam" id="PF02954">
    <property type="entry name" value="HTH_8"/>
    <property type="match status" value="1"/>
</dbReference>
<dbReference type="SUPFAM" id="SSF52540">
    <property type="entry name" value="P-loop containing nucleoside triphosphate hydrolases"/>
    <property type="match status" value="1"/>
</dbReference>
<keyword evidence="1" id="KW-0547">Nucleotide-binding</keyword>
<feature type="domain" description="PAS" evidence="7">
    <location>
        <begin position="202"/>
        <end position="247"/>
    </location>
</feature>
<dbReference type="InterPro" id="IPR012704">
    <property type="entry name" value="Sig_transdc_resp-reg_PrpR"/>
</dbReference>
<name>A0ABU1D5S0_9BURK</name>
<protein>
    <submittedName>
        <fullName evidence="8">Propionate catabolism operon regulatory protein PrpR</fullName>
    </submittedName>
</protein>
<sequence>MTPYPPNTSGRLRIVAVGFHGLRTLLEDVAPSYAGAAEVAVLDRIYDDAVQGIADLRQTMGVDAVVAAGSNGSFLRDHLDLPVVLVKPDGFDVMQELARAASRSRRIALVTYGAVPPQLQRFNERFGLQIEIRAYDGEAQAEACVDELAAMGIETVVAPGLVVDLARARGMEGLLLYSQGAVREAMAAAIDIARVARQEGARREKLNTILAQLKDGVVAVDPDERIETVNPAMEAFIGRPAEQLIGQRLSSVNGELSLAQTLRTGVSEVEQVQQVSGRTTVVTRLPIVEQGRQTGAVLVCQDPLVIQRLDRSLRSRSRPPSHHAKYGLANLVGESEALRAVRRRAHSCAQSTATVLVVGESGTGKELLAQGIHNASARHAQPFVAINCAAFPESLLESELFGYVEGAFTGSSRGGKVGLFEAAHTGTIFLDEIGEMPLSLQTRLLRVLQEREVLRIGATVPTPVDLRVIAATHRDLARQVREGAFRQDLYYRLNILVVRLPPLRERHGDLPLLARHLAEKIALRLGERSLADESIVQAVVQAGRHYAWPGNIRELENLIERIMVFREPEARGRPITQSELRDIAPELFMQPSSAKGGNGVTAEEAWPANALQPDEERRALLAALEAAGGNREQAAKRLGISRTTLWRRLRRQSLA</sequence>
<dbReference type="PROSITE" id="PS00675">
    <property type="entry name" value="SIGMA54_INTERACT_1"/>
    <property type="match status" value="1"/>
</dbReference>
<evidence type="ECO:0000256" key="2">
    <source>
        <dbReference type="ARBA" id="ARBA00022840"/>
    </source>
</evidence>
<dbReference type="Gene3D" id="3.40.50.2300">
    <property type="match status" value="1"/>
</dbReference>
<dbReference type="Gene3D" id="3.40.50.300">
    <property type="entry name" value="P-loop containing nucleotide triphosphate hydrolases"/>
    <property type="match status" value="1"/>
</dbReference>
<dbReference type="SMART" id="SM00091">
    <property type="entry name" value="PAS"/>
    <property type="match status" value="1"/>
</dbReference>
<dbReference type="InterPro" id="IPR002078">
    <property type="entry name" value="Sigma_54_int"/>
</dbReference>
<evidence type="ECO:0000256" key="3">
    <source>
        <dbReference type="ARBA" id="ARBA00023015"/>
    </source>
</evidence>
<proteinExistence type="predicted"/>
<dbReference type="RefSeq" id="WP_347286904.1">
    <property type="nucleotide sequence ID" value="NZ_JAUZQE010000013.1"/>
</dbReference>
<dbReference type="InterPro" id="IPR058031">
    <property type="entry name" value="AAA_lid_NorR"/>
</dbReference>
<gene>
    <name evidence="8" type="primary">prpR</name>
    <name evidence="8" type="ORF">Q8947_07320</name>
</gene>
<evidence type="ECO:0000259" key="7">
    <source>
        <dbReference type="PROSITE" id="PS50112"/>
    </source>
</evidence>
<keyword evidence="2" id="KW-0067">ATP-binding</keyword>
<accession>A0ABU1D5S0</accession>
<reference evidence="8 9" key="1">
    <citation type="submission" date="2023-08" db="EMBL/GenBank/DDBJ databases">
        <title>Alcaligenaceae gen. nov., a novel taxon isolated from the sludge of Yixing Pesticide Factory.</title>
        <authorList>
            <person name="Ruan L."/>
        </authorList>
    </citation>
    <scope>NUCLEOTIDE SEQUENCE [LARGE SCALE GENOMIC DNA]</scope>
    <source>
        <strain evidence="8 9">LG-2</strain>
    </source>
</reference>
<dbReference type="NCBIfam" id="TIGR00229">
    <property type="entry name" value="sensory_box"/>
    <property type="match status" value="1"/>
</dbReference>
<keyword evidence="9" id="KW-1185">Reference proteome</keyword>
<comment type="caution">
    <text evidence="8">The sequence shown here is derived from an EMBL/GenBank/DDBJ whole genome shotgun (WGS) entry which is preliminary data.</text>
</comment>
<dbReference type="SUPFAM" id="SSF159800">
    <property type="entry name" value="PrpR receptor domain-like"/>
    <property type="match status" value="1"/>
</dbReference>
<dbReference type="InterPro" id="IPR025943">
    <property type="entry name" value="Sigma_54_int_dom_ATP-bd_2"/>
</dbReference>
<dbReference type="EMBL" id="JAUZQE010000013">
    <property type="protein sequence ID" value="MDR4125794.1"/>
    <property type="molecule type" value="Genomic_DNA"/>
</dbReference>
<dbReference type="InterPro" id="IPR000014">
    <property type="entry name" value="PAS"/>
</dbReference>
<dbReference type="PROSITE" id="PS00688">
    <property type="entry name" value="SIGMA54_INTERACT_3"/>
    <property type="match status" value="1"/>
</dbReference>
<evidence type="ECO:0000256" key="5">
    <source>
        <dbReference type="ARBA" id="ARBA00023163"/>
    </source>
</evidence>
<evidence type="ECO:0000313" key="8">
    <source>
        <dbReference type="EMBL" id="MDR4125794.1"/>
    </source>
</evidence>
<dbReference type="Pfam" id="PF00989">
    <property type="entry name" value="PAS"/>
    <property type="match status" value="1"/>
</dbReference>
<dbReference type="InterPro" id="IPR035965">
    <property type="entry name" value="PAS-like_dom_sf"/>
</dbReference>
<dbReference type="Gene3D" id="1.10.8.60">
    <property type="match status" value="1"/>
</dbReference>
<evidence type="ECO:0000256" key="4">
    <source>
        <dbReference type="ARBA" id="ARBA00023125"/>
    </source>
</evidence>
<evidence type="ECO:0000313" key="9">
    <source>
        <dbReference type="Proteomes" id="UP001232156"/>
    </source>
</evidence>
<feature type="domain" description="Sigma-54 factor interaction" evidence="6">
    <location>
        <begin position="331"/>
        <end position="564"/>
    </location>
</feature>
<keyword evidence="5" id="KW-0804">Transcription</keyword>
<dbReference type="CDD" id="cd00130">
    <property type="entry name" value="PAS"/>
    <property type="match status" value="1"/>
</dbReference>
<dbReference type="PROSITE" id="PS00676">
    <property type="entry name" value="SIGMA54_INTERACT_2"/>
    <property type="match status" value="1"/>
</dbReference>
<keyword evidence="4" id="KW-0238">DNA-binding</keyword>
<dbReference type="Gene3D" id="1.10.10.60">
    <property type="entry name" value="Homeodomain-like"/>
    <property type="match status" value="1"/>
</dbReference>
<keyword evidence="3" id="KW-0805">Transcription regulation</keyword>
<dbReference type="SUPFAM" id="SSF46689">
    <property type="entry name" value="Homeodomain-like"/>
    <property type="match status" value="1"/>
</dbReference>
<dbReference type="InterPro" id="IPR025662">
    <property type="entry name" value="Sigma_54_int_dom_ATP-bd_1"/>
</dbReference>
<dbReference type="PANTHER" id="PTHR32071">
    <property type="entry name" value="TRANSCRIPTIONAL REGULATORY PROTEIN"/>
    <property type="match status" value="1"/>
</dbReference>
<dbReference type="InterPro" id="IPR010524">
    <property type="entry name" value="Sig_transdc_resp-reg_PrpR_N"/>
</dbReference>